<name>A0A9X2UJQ2_9BACT</name>
<dbReference type="RefSeq" id="WP_259077870.1">
    <property type="nucleotide sequence ID" value="NZ_JANTZC010000007.1"/>
</dbReference>
<dbReference type="PANTHER" id="PTHR46268">
    <property type="entry name" value="STRESS RESPONSE PROTEIN NHAX"/>
    <property type="match status" value="1"/>
</dbReference>
<dbReference type="AlphaFoldDB" id="A0A9X2UJQ2"/>
<dbReference type="Gene3D" id="3.40.50.12370">
    <property type="match status" value="1"/>
</dbReference>
<dbReference type="PRINTS" id="PR01438">
    <property type="entry name" value="UNVRSLSTRESS"/>
</dbReference>
<organism evidence="3 4">
    <name type="scientific">Salinibacter ruber</name>
    <dbReference type="NCBI Taxonomy" id="146919"/>
    <lineage>
        <taxon>Bacteria</taxon>
        <taxon>Pseudomonadati</taxon>
        <taxon>Rhodothermota</taxon>
        <taxon>Rhodothermia</taxon>
        <taxon>Rhodothermales</taxon>
        <taxon>Salinibacteraceae</taxon>
        <taxon>Salinibacter</taxon>
    </lineage>
</organism>
<dbReference type="PANTHER" id="PTHR46268:SF25">
    <property type="entry name" value="USPA DOMAIN PROTEIN"/>
    <property type="match status" value="1"/>
</dbReference>
<comment type="caution">
    <text evidence="3">The sequence shown here is derived from an EMBL/GenBank/DDBJ whole genome shotgun (WGS) entry which is preliminary data.</text>
</comment>
<dbReference type="CDD" id="cd00293">
    <property type="entry name" value="USP-like"/>
    <property type="match status" value="1"/>
</dbReference>
<comment type="similarity">
    <text evidence="1">Belongs to the universal stress protein A family.</text>
</comment>
<sequence>MSSITPPSSILVDVELPEPESLAPALIDALSPLRVVLLGWFSVPEQTSPAQARDQFGAEAEDTLGAAARQFEEAGAEVTTRLVFTGDELDTISRVSVEESCDAVLIPGPVEQLRRVLVPLRGIQNVREIARFVADLCQDGTARVTLLHILEGDETTAASREDVLEPAAERMRSAGIEAGLLELNSVAAESPADTIVEWAGEHDLVVLGETQPSVREVLFGTMPEQIVEAVNVPIIVVRHGEEAAEMAERATQAD</sequence>
<evidence type="ECO:0000313" key="3">
    <source>
        <dbReference type="EMBL" id="MCS4035344.1"/>
    </source>
</evidence>
<dbReference type="Pfam" id="PF00582">
    <property type="entry name" value="Usp"/>
    <property type="match status" value="1"/>
</dbReference>
<dbReference type="EMBL" id="JANUBF010000002">
    <property type="protein sequence ID" value="MCS4035344.1"/>
    <property type="molecule type" value="Genomic_DNA"/>
</dbReference>
<gene>
    <name evidence="3" type="ORF">GGQ01_000388</name>
</gene>
<dbReference type="InterPro" id="IPR006015">
    <property type="entry name" value="Universal_stress_UspA"/>
</dbReference>
<dbReference type="InterPro" id="IPR006016">
    <property type="entry name" value="UspA"/>
</dbReference>
<protein>
    <submittedName>
        <fullName evidence="3">Nucleotide-binding universal stress UspA family protein</fullName>
    </submittedName>
</protein>
<evidence type="ECO:0000259" key="2">
    <source>
        <dbReference type="Pfam" id="PF00582"/>
    </source>
</evidence>
<evidence type="ECO:0000256" key="1">
    <source>
        <dbReference type="ARBA" id="ARBA00008791"/>
    </source>
</evidence>
<feature type="domain" description="UspA" evidence="2">
    <location>
        <begin position="114"/>
        <end position="238"/>
    </location>
</feature>
<dbReference type="SUPFAM" id="SSF52402">
    <property type="entry name" value="Adenine nucleotide alpha hydrolases-like"/>
    <property type="match status" value="1"/>
</dbReference>
<dbReference type="Proteomes" id="UP001155040">
    <property type="component" value="Unassembled WGS sequence"/>
</dbReference>
<proteinExistence type="inferred from homology"/>
<evidence type="ECO:0000313" key="4">
    <source>
        <dbReference type="Proteomes" id="UP001155040"/>
    </source>
</evidence>
<reference evidence="3" key="1">
    <citation type="submission" date="2022-08" db="EMBL/GenBank/DDBJ databases">
        <title>Genomic Encyclopedia of Type Strains, Phase V (KMG-V): Genome sequencing to study the core and pangenomes of soil and plant-associated prokaryotes.</title>
        <authorList>
            <person name="Whitman W."/>
        </authorList>
    </citation>
    <scope>NUCLEOTIDE SEQUENCE</scope>
    <source>
        <strain evidence="3">SP3012</strain>
    </source>
</reference>
<accession>A0A9X2UJQ2</accession>